<evidence type="ECO:0000256" key="13">
    <source>
        <dbReference type="ARBA" id="ARBA00066424"/>
    </source>
</evidence>
<dbReference type="InterPro" id="IPR009100">
    <property type="entry name" value="AcylCoA_DH/oxidase_NM_dom_sf"/>
</dbReference>
<evidence type="ECO:0000256" key="7">
    <source>
        <dbReference type="ARBA" id="ARBA00023002"/>
    </source>
</evidence>
<evidence type="ECO:0000256" key="14">
    <source>
        <dbReference type="ARBA" id="ARBA00068484"/>
    </source>
</evidence>
<dbReference type="Proteomes" id="UP000199601">
    <property type="component" value="Unassembled WGS sequence"/>
</dbReference>
<organism evidence="18 19">
    <name type="scientific">Mycobacterium europaeum</name>
    <dbReference type="NCBI Taxonomy" id="761804"/>
    <lineage>
        <taxon>Bacteria</taxon>
        <taxon>Bacillati</taxon>
        <taxon>Actinomycetota</taxon>
        <taxon>Actinomycetes</taxon>
        <taxon>Mycobacteriales</taxon>
        <taxon>Mycobacteriaceae</taxon>
        <taxon>Mycobacterium</taxon>
        <taxon>Mycobacterium simiae complex</taxon>
    </lineage>
</organism>
<comment type="pathway">
    <text evidence="1">Lipid metabolism; steroid biosynthesis.</text>
</comment>
<dbReference type="Gene3D" id="2.40.110.10">
    <property type="entry name" value="Butyryl-CoA Dehydrogenase, subunit A, domain 2"/>
    <property type="match status" value="1"/>
</dbReference>
<dbReference type="GO" id="GO:0033539">
    <property type="term" value="P:fatty acid beta-oxidation using acyl-CoA dehydrogenase"/>
    <property type="evidence" value="ECO:0007669"/>
    <property type="project" value="TreeGrafter"/>
</dbReference>
<evidence type="ECO:0000256" key="11">
    <source>
        <dbReference type="ARBA" id="ARBA00049661"/>
    </source>
</evidence>
<accession>A0A0U1DVS2</accession>
<sequence>MTTIQEVDAQSVLAAIDDLLPKLRQRALETEGLRRLPDATVSELQEIGFFRLLQPAQWGGMQCDPTVFFEAVRRLASACGSTGWVASILGVHNWHAAQFDQQAQQDLWGEDTDVRISSSYAPMGAGRVVDGGYLVNGSWSWSSGCDHATWTFVGGPVIKDGQPVDFGSFLIPKSDYRIDDVWHVVGLKGTGSNTLVIKDVFVPRHRFLSYKSMNDHTAGGLVTNTDPVYKMPWGTMHPTTITAPIVGMAYGAYDSHVEHQGKRVRAAFAGEKSKDDPFAKVRIAEAASDIDAAWRQLMGNVGDEYSCLVAGREVPFELRTRARRDQVRATARAIASIDRLFDASGATALANSAPVQRFWRDAHAGRVHAANDPERAYLIFGNHEFGLPPGDTMV</sequence>
<evidence type="ECO:0000256" key="15">
    <source>
        <dbReference type="ARBA" id="ARBA00082428"/>
    </source>
</evidence>
<keyword evidence="5" id="KW-0274">FAD</keyword>
<evidence type="ECO:0000256" key="16">
    <source>
        <dbReference type="ARBA" id="ARBA00083879"/>
    </source>
</evidence>
<evidence type="ECO:0000256" key="4">
    <source>
        <dbReference type="ARBA" id="ARBA00022797"/>
    </source>
</evidence>
<keyword evidence="9" id="KW-0443">Lipid metabolism</keyword>
<dbReference type="FunFam" id="1.20.140.10:FF:000024">
    <property type="entry name" value="Flavin-dependent monooxygenase"/>
    <property type="match status" value="1"/>
</dbReference>
<dbReference type="GO" id="GO:0036383">
    <property type="term" value="F:3-hydroxy-9,10-secoandrosta-1,3,5(10)-triene-9,17-dione monooxygenase activity"/>
    <property type="evidence" value="ECO:0007669"/>
    <property type="project" value="UniProtKB-EC"/>
</dbReference>
<dbReference type="InterPro" id="IPR037069">
    <property type="entry name" value="AcylCoA_DH/ox_N_sf"/>
</dbReference>
<dbReference type="SUPFAM" id="SSF56645">
    <property type="entry name" value="Acyl-CoA dehydrogenase NM domain-like"/>
    <property type="match status" value="1"/>
</dbReference>
<dbReference type="RefSeq" id="WP_090423205.1">
    <property type="nucleotide sequence ID" value="NZ_CTEC01000002.1"/>
</dbReference>
<keyword evidence="10" id="KW-0753">Steroid metabolism</keyword>
<dbReference type="Gene3D" id="1.10.540.10">
    <property type="entry name" value="Acyl-CoA dehydrogenase/oxidase, N-terminal domain"/>
    <property type="match status" value="1"/>
</dbReference>
<dbReference type="Gene3D" id="1.20.140.10">
    <property type="entry name" value="Butyryl-CoA Dehydrogenase, subunit A, domain 3"/>
    <property type="match status" value="1"/>
</dbReference>
<keyword evidence="3" id="KW-0288">FMN</keyword>
<feature type="domain" description="Acyl-CoA dehydrogenase C-terminal" evidence="17">
    <location>
        <begin position="240"/>
        <end position="372"/>
    </location>
</feature>
<keyword evidence="2" id="KW-0285">Flavoprotein</keyword>
<evidence type="ECO:0000256" key="12">
    <source>
        <dbReference type="ARBA" id="ARBA00060577"/>
    </source>
</evidence>
<evidence type="ECO:0000256" key="6">
    <source>
        <dbReference type="ARBA" id="ARBA00022963"/>
    </source>
</evidence>
<evidence type="ECO:0000256" key="2">
    <source>
        <dbReference type="ARBA" id="ARBA00022630"/>
    </source>
</evidence>
<proteinExistence type="inferred from homology"/>
<evidence type="ECO:0000256" key="5">
    <source>
        <dbReference type="ARBA" id="ARBA00022827"/>
    </source>
</evidence>
<comment type="similarity">
    <text evidence="11">Belongs to the HpaH/HsaA monooxygenase family.</text>
</comment>
<dbReference type="InterPro" id="IPR036250">
    <property type="entry name" value="AcylCo_DH-like_C"/>
</dbReference>
<dbReference type="SUPFAM" id="SSF47203">
    <property type="entry name" value="Acyl-CoA dehydrogenase C-terminal domain-like"/>
    <property type="match status" value="1"/>
</dbReference>
<dbReference type="InterPro" id="IPR054617">
    <property type="entry name" value="HsaA"/>
</dbReference>
<dbReference type="GO" id="GO:0003995">
    <property type="term" value="F:acyl-CoA dehydrogenase activity"/>
    <property type="evidence" value="ECO:0007669"/>
    <property type="project" value="TreeGrafter"/>
</dbReference>
<evidence type="ECO:0000256" key="9">
    <source>
        <dbReference type="ARBA" id="ARBA00023098"/>
    </source>
</evidence>
<evidence type="ECO:0000256" key="1">
    <source>
        <dbReference type="ARBA" id="ARBA00005202"/>
    </source>
</evidence>
<dbReference type="NCBIfam" id="NF045629">
    <property type="entry name" value="monooxsub_HsaA"/>
    <property type="match status" value="1"/>
</dbReference>
<keyword evidence="4" id="KW-0058">Aromatic hydrocarbons catabolism</keyword>
<keyword evidence="19" id="KW-1185">Reference proteome</keyword>
<keyword evidence="7" id="KW-0560">Oxidoreductase</keyword>
<evidence type="ECO:0000256" key="8">
    <source>
        <dbReference type="ARBA" id="ARBA00023033"/>
    </source>
</evidence>
<dbReference type="Pfam" id="PF08028">
    <property type="entry name" value="Acyl-CoA_dh_2"/>
    <property type="match status" value="1"/>
</dbReference>
<dbReference type="CDD" id="cd01159">
    <property type="entry name" value="NcnH"/>
    <property type="match status" value="1"/>
</dbReference>
<evidence type="ECO:0000313" key="18">
    <source>
        <dbReference type="EMBL" id="CQD22592.1"/>
    </source>
</evidence>
<dbReference type="AlphaFoldDB" id="A0A0U1DVS2"/>
<evidence type="ECO:0000256" key="3">
    <source>
        <dbReference type="ARBA" id="ARBA00022643"/>
    </source>
</evidence>
<dbReference type="GO" id="GO:0008202">
    <property type="term" value="P:steroid metabolic process"/>
    <property type="evidence" value="ECO:0007669"/>
    <property type="project" value="UniProtKB-KW"/>
</dbReference>
<dbReference type="FunFam" id="2.40.110.10:FF:000021">
    <property type="entry name" value="Flavin-dependent monooxygenase, oxygenase subunit"/>
    <property type="match status" value="1"/>
</dbReference>
<reference evidence="19" key="1">
    <citation type="submission" date="2015-03" db="EMBL/GenBank/DDBJ databases">
        <authorList>
            <person name="Urmite Genomes"/>
        </authorList>
    </citation>
    <scope>NUCLEOTIDE SEQUENCE [LARGE SCALE GENOMIC DNA]</scope>
    <source>
        <strain evidence="19">CSUR P1344</strain>
    </source>
</reference>
<evidence type="ECO:0000259" key="17">
    <source>
        <dbReference type="Pfam" id="PF08028"/>
    </source>
</evidence>
<keyword evidence="8" id="KW-0503">Monooxygenase</keyword>
<protein>
    <recommendedName>
        <fullName evidence="14">Flavin-dependent monooxygenase, oxygenase subunit HsaA</fullName>
        <ecNumber evidence="13">1.14.14.12</ecNumber>
    </recommendedName>
    <alternativeName>
        <fullName evidence="16">3-hydroxy-9,10-secoandrosta-1,3,5(10)-triene-9,17-dione 4-hydroxylase, oxygenase subunit</fullName>
    </alternativeName>
    <alternativeName>
        <fullName evidence="15">3-hydroxy-9,10-secoandrosta-1,3,5(10)-triene-9,17-dione monooxygenase</fullName>
    </alternativeName>
</protein>
<dbReference type="PIRSF" id="PIRSF016578">
    <property type="entry name" value="HsaA"/>
    <property type="match status" value="1"/>
</dbReference>
<dbReference type="InterPro" id="IPR013107">
    <property type="entry name" value="Acyl-CoA_DH_C"/>
</dbReference>
<dbReference type="PANTHER" id="PTHR48083:SF19">
    <property type="entry name" value="FLAVIN-DEPENDENT MONOOXYGENASE, OXYGENASE SUBUNIT HSAA"/>
    <property type="match status" value="1"/>
</dbReference>
<dbReference type="EMBL" id="CTEC01000002">
    <property type="protein sequence ID" value="CQD22592.1"/>
    <property type="molecule type" value="Genomic_DNA"/>
</dbReference>
<dbReference type="PANTHER" id="PTHR48083">
    <property type="entry name" value="MEDIUM-CHAIN SPECIFIC ACYL-COA DEHYDROGENASE, MITOCHONDRIAL-RELATED"/>
    <property type="match status" value="1"/>
</dbReference>
<dbReference type="GO" id="GO:0005737">
    <property type="term" value="C:cytoplasm"/>
    <property type="evidence" value="ECO:0007669"/>
    <property type="project" value="TreeGrafter"/>
</dbReference>
<dbReference type="InterPro" id="IPR050741">
    <property type="entry name" value="Acyl-CoA_dehydrogenase"/>
</dbReference>
<comment type="pathway">
    <text evidence="12">Steroid biosynthesis.</text>
</comment>
<evidence type="ECO:0000256" key="10">
    <source>
        <dbReference type="ARBA" id="ARBA00023221"/>
    </source>
</evidence>
<dbReference type="InterPro" id="IPR046373">
    <property type="entry name" value="Acyl-CoA_Oxase/DH_mid-dom_sf"/>
</dbReference>
<evidence type="ECO:0000313" key="19">
    <source>
        <dbReference type="Proteomes" id="UP000199601"/>
    </source>
</evidence>
<dbReference type="GO" id="GO:0050660">
    <property type="term" value="F:flavin adenine dinucleotide binding"/>
    <property type="evidence" value="ECO:0007669"/>
    <property type="project" value="InterPro"/>
</dbReference>
<name>A0A0U1DVS2_9MYCO</name>
<dbReference type="EC" id="1.14.14.12" evidence="13"/>
<gene>
    <name evidence="18" type="ORF">BN000_05659</name>
</gene>
<keyword evidence="6" id="KW-0442">Lipid degradation</keyword>